<dbReference type="Proteomes" id="UP000228496">
    <property type="component" value="Unassembled WGS sequence"/>
</dbReference>
<proteinExistence type="predicted"/>
<dbReference type="EMBL" id="PCXQ01000004">
    <property type="protein sequence ID" value="PJE51085.1"/>
    <property type="molecule type" value="Genomic_DNA"/>
</dbReference>
<name>A0A2J0Q7Y7_9BACT</name>
<sequence length="234" mass="26331">MDLMIKFHSSCEKRAGEIRKDLKSETTPAFVISCRDGILSATVSGKRKGHKIYRMLDRSVFTGVGSVLDCKNLYAAASSSAKVQAHMERSKGDVSYIIENIVTSLSSQIANQFRNLYSNNYFRAEIAFTVIGQDPAEDEIWCVDCTGDNTLSSNFACLPVDDEMAKVLGDDPEHTWEMDMKTVFRDMVYGSLVKHVKGDRGPEVVVLDRTKMEEKKFGDVYKRLSQEQISNWLS</sequence>
<evidence type="ECO:0000313" key="1">
    <source>
        <dbReference type="EMBL" id="PJE51085.1"/>
    </source>
</evidence>
<dbReference type="SUPFAM" id="SSF56235">
    <property type="entry name" value="N-terminal nucleophile aminohydrolases (Ntn hydrolases)"/>
    <property type="match status" value="1"/>
</dbReference>
<evidence type="ECO:0008006" key="3">
    <source>
        <dbReference type="Google" id="ProtNLM"/>
    </source>
</evidence>
<gene>
    <name evidence="1" type="ORF">COV29_02315</name>
</gene>
<comment type="caution">
    <text evidence="1">The sequence shown here is derived from an EMBL/GenBank/DDBJ whole genome shotgun (WGS) entry which is preliminary data.</text>
</comment>
<organism evidence="1 2">
    <name type="scientific">Candidatus Yanofskybacteria bacterium CG10_big_fil_rev_8_21_14_0_10_36_16</name>
    <dbReference type="NCBI Taxonomy" id="1975096"/>
    <lineage>
        <taxon>Bacteria</taxon>
        <taxon>Candidatus Yanofskyibacteriota</taxon>
    </lineage>
</organism>
<dbReference type="InterPro" id="IPR029055">
    <property type="entry name" value="Ntn_hydrolases_N"/>
</dbReference>
<dbReference type="Gene3D" id="3.60.20.10">
    <property type="entry name" value="Glutamine Phosphoribosylpyrophosphate, subunit 1, domain 1"/>
    <property type="match status" value="1"/>
</dbReference>
<protein>
    <recommendedName>
        <fullName evidence="3">Proteasome subunit alpha</fullName>
    </recommendedName>
</protein>
<dbReference type="AlphaFoldDB" id="A0A2J0Q7Y7"/>
<evidence type="ECO:0000313" key="2">
    <source>
        <dbReference type="Proteomes" id="UP000228496"/>
    </source>
</evidence>
<accession>A0A2J0Q7Y7</accession>
<reference evidence="1 2" key="1">
    <citation type="submission" date="2017-09" db="EMBL/GenBank/DDBJ databases">
        <title>Depth-based differentiation of microbial function through sediment-hosted aquifers and enrichment of novel symbionts in the deep terrestrial subsurface.</title>
        <authorList>
            <person name="Probst A.J."/>
            <person name="Ladd B."/>
            <person name="Jarett J.K."/>
            <person name="Geller-Mcgrath D.E."/>
            <person name="Sieber C.M."/>
            <person name="Emerson J.B."/>
            <person name="Anantharaman K."/>
            <person name="Thomas B.C."/>
            <person name="Malmstrom R."/>
            <person name="Stieglmeier M."/>
            <person name="Klingl A."/>
            <person name="Woyke T."/>
            <person name="Ryan C.M."/>
            <person name="Banfield J.F."/>
        </authorList>
    </citation>
    <scope>NUCLEOTIDE SEQUENCE [LARGE SCALE GENOMIC DNA]</scope>
    <source>
        <strain evidence="1">CG10_big_fil_rev_8_21_14_0_10_36_16</strain>
    </source>
</reference>